<evidence type="ECO:0000313" key="5">
    <source>
        <dbReference type="EMBL" id="GJS52478.1"/>
    </source>
</evidence>
<feature type="region of interest" description="Disordered" evidence="1">
    <location>
        <begin position="28"/>
        <end position="133"/>
    </location>
</feature>
<dbReference type="InterPro" id="IPR011063">
    <property type="entry name" value="TilS/TtcA_N"/>
</dbReference>
<sequence length="983" mass="112084">MFEDNSYQANEDHKNLYEALQKSLELDYSNQLPADLDEARKKKRKKHDSPRTPSGSPPQPPSPPPLAGASGDPCTSGASGSFLLPPPPPPPSTGTSRGNQRQGSGAPSSSKTAVSTPEISNKSATLKPPNDTLMHDDDILDIHVHLSDDEVARDDHQPTADIRNDWWKPLPEAERPASLEPAWTILSSNMIDVENNWATALASTYVPPAENSLLAKTVDMTTFMNWYCQQVNKTVLTQADLEGQAYEVVKAFHPDVVHLQPLPLADSPGHVTVQTQFFFNKDLEYLRYGNKGSRPTLSISKMKVARYPDLGLKLLVPKEMWIFDVCTYDISASYGINHWWFNRQKFYIERHAVASRHKKVKTHMRILSVVKIQAFSHYKYDYLKEIVLCRAHYQEYTIAEKDFNNLYPSDFEDLNILLLHGRLDHLSSLDKRMLSTVVNLWTLVFLVSNNERKIMRFNEIYKFSDGTLTKILEALDYRVKEYKVNRLNPNMNTRFWTDKDVTRSMEFIHAIERRLKTRRIYRNLECFVGGHVDVPGLDVMRDMVTVDPYFLVVLQGVQSGEKTDFILHDGFLFKGNQLCIPDSSLRLQIIKELHGEGHVSRDRTLQLVQASYFWPTMRKEVDCYIKRCRICQVSKGTTSNAGLYMPLPVPLQPWVDISMDFVLGLLVLKGMVNTQLNFSSAYHPQTHGQTEVVNRSLGSLLRFSPFHVVYFAQLRGPLDLMTPQVSRSIPKKVKYFVEGLHDVHKAIRENLVCANSKYKKDADQKRRLVDFEVEVVEKMNSNAYRLKLPSHIQCSDVFNVKHLLPYHGDSSDEDSVGSSRMNFDYLRGNDVNPSLEERADLFLEAQYHVLECPNSMALCLLAENWKTYGLNATSKGKDDVVDRIFIGIRCEIAHCEWADGKPKLGYLQEAARDMSYEQLQRICSQHRIGVLLIAHHADDQAELFILRLSRNSGVLRLAGMELTTQLFATHSNLDGTSYIILLV</sequence>
<dbReference type="Pfam" id="PF01171">
    <property type="entry name" value="ATP_bind_3"/>
    <property type="match status" value="1"/>
</dbReference>
<reference evidence="5" key="2">
    <citation type="submission" date="2022-01" db="EMBL/GenBank/DDBJ databases">
        <authorList>
            <person name="Yamashiro T."/>
            <person name="Shiraishi A."/>
            <person name="Satake H."/>
            <person name="Nakayama K."/>
        </authorList>
    </citation>
    <scope>NUCLEOTIDE SEQUENCE</scope>
</reference>
<dbReference type="PANTHER" id="PTHR35046:SF18">
    <property type="entry name" value="RNA-DIRECTED DNA POLYMERASE"/>
    <property type="match status" value="1"/>
</dbReference>
<evidence type="ECO:0000313" key="6">
    <source>
        <dbReference type="Proteomes" id="UP001151760"/>
    </source>
</evidence>
<gene>
    <name evidence="5" type="ORF">Tco_0625840</name>
</gene>
<name>A0ABQ4WI30_9ASTR</name>
<accession>A0ABQ4WI30</accession>
<evidence type="ECO:0000259" key="2">
    <source>
        <dbReference type="Pfam" id="PF01171"/>
    </source>
</evidence>
<dbReference type="Pfam" id="PF24626">
    <property type="entry name" value="SH3_Tf2-1"/>
    <property type="match status" value="1"/>
</dbReference>
<dbReference type="Gene3D" id="1.10.340.70">
    <property type="match status" value="1"/>
</dbReference>
<keyword evidence="6" id="KW-1185">Reference proteome</keyword>
<dbReference type="SUPFAM" id="SSF52402">
    <property type="entry name" value="Adenine nucleotide alpha hydrolases-like"/>
    <property type="match status" value="1"/>
</dbReference>
<evidence type="ECO:0000259" key="4">
    <source>
        <dbReference type="Pfam" id="PF24626"/>
    </source>
</evidence>
<feature type="domain" description="Integrase zinc-binding" evidence="3">
    <location>
        <begin position="582"/>
        <end position="635"/>
    </location>
</feature>
<feature type="domain" description="Tf2-1-like SH3-like" evidence="4">
    <location>
        <begin position="774"/>
        <end position="807"/>
    </location>
</feature>
<dbReference type="InterPro" id="IPR056924">
    <property type="entry name" value="SH3_Tf2-1"/>
</dbReference>
<reference evidence="5" key="1">
    <citation type="journal article" date="2022" name="Int. J. Mol. Sci.">
        <title>Draft Genome of Tanacetum Coccineum: Genomic Comparison of Closely Related Tanacetum-Family Plants.</title>
        <authorList>
            <person name="Yamashiro T."/>
            <person name="Shiraishi A."/>
            <person name="Nakayama K."/>
            <person name="Satake H."/>
        </authorList>
    </citation>
    <scope>NUCLEOTIDE SEQUENCE</scope>
</reference>
<dbReference type="PANTHER" id="PTHR35046">
    <property type="entry name" value="ZINC KNUCKLE (CCHC-TYPE) FAMILY PROTEIN"/>
    <property type="match status" value="1"/>
</dbReference>
<dbReference type="Gene3D" id="3.40.50.620">
    <property type="entry name" value="HUPs"/>
    <property type="match status" value="1"/>
</dbReference>
<dbReference type="Proteomes" id="UP001151760">
    <property type="component" value="Unassembled WGS sequence"/>
</dbReference>
<feature type="compositionally biased region" description="Pro residues" evidence="1">
    <location>
        <begin position="55"/>
        <end position="66"/>
    </location>
</feature>
<proteinExistence type="predicted"/>
<organism evidence="5 6">
    <name type="scientific">Tanacetum coccineum</name>
    <dbReference type="NCBI Taxonomy" id="301880"/>
    <lineage>
        <taxon>Eukaryota</taxon>
        <taxon>Viridiplantae</taxon>
        <taxon>Streptophyta</taxon>
        <taxon>Embryophyta</taxon>
        <taxon>Tracheophyta</taxon>
        <taxon>Spermatophyta</taxon>
        <taxon>Magnoliopsida</taxon>
        <taxon>eudicotyledons</taxon>
        <taxon>Gunneridae</taxon>
        <taxon>Pentapetalae</taxon>
        <taxon>asterids</taxon>
        <taxon>campanulids</taxon>
        <taxon>Asterales</taxon>
        <taxon>Asteraceae</taxon>
        <taxon>Asteroideae</taxon>
        <taxon>Anthemideae</taxon>
        <taxon>Anthemidinae</taxon>
        <taxon>Tanacetum</taxon>
    </lineage>
</organism>
<feature type="compositionally biased region" description="Polar residues" evidence="1">
    <location>
        <begin position="93"/>
        <end position="124"/>
    </location>
</feature>
<protein>
    <submittedName>
        <fullName evidence="5">Retrovirus-related pol polyprotein from transposon TNT 1-94</fullName>
    </submittedName>
</protein>
<dbReference type="Pfam" id="PF17921">
    <property type="entry name" value="Integrase_H2C2"/>
    <property type="match status" value="1"/>
</dbReference>
<dbReference type="InterPro" id="IPR014729">
    <property type="entry name" value="Rossmann-like_a/b/a_fold"/>
</dbReference>
<evidence type="ECO:0000259" key="3">
    <source>
        <dbReference type="Pfam" id="PF17921"/>
    </source>
</evidence>
<evidence type="ECO:0000256" key="1">
    <source>
        <dbReference type="SAM" id="MobiDB-lite"/>
    </source>
</evidence>
<dbReference type="EMBL" id="BQNB010008658">
    <property type="protein sequence ID" value="GJS52478.1"/>
    <property type="molecule type" value="Genomic_DNA"/>
</dbReference>
<comment type="caution">
    <text evidence="5">The sequence shown here is derived from an EMBL/GenBank/DDBJ whole genome shotgun (WGS) entry which is preliminary data.</text>
</comment>
<dbReference type="InterPro" id="IPR041588">
    <property type="entry name" value="Integrase_H2C2"/>
</dbReference>
<feature type="domain" description="tRNA(Ile)-lysidine/2-thiocytidine synthase N-terminal" evidence="2">
    <location>
        <begin position="868"/>
        <end position="966"/>
    </location>
</feature>